<reference evidence="1" key="1">
    <citation type="submission" date="2021-05" db="EMBL/GenBank/DDBJ databases">
        <title>Novel Bacillus species.</title>
        <authorList>
            <person name="Liu G."/>
        </authorList>
    </citation>
    <scope>NUCLEOTIDE SEQUENCE</scope>
    <source>
        <strain evidence="1">FJAT-50051</strain>
    </source>
</reference>
<gene>
    <name evidence="1" type="ORF">KHB02_10350</name>
</gene>
<comment type="caution">
    <text evidence="1">The sequence shown here is derived from an EMBL/GenBank/DDBJ whole genome shotgun (WGS) entry which is preliminary data.</text>
</comment>
<name>A0A942SY12_9BACI</name>
<organism evidence="1">
    <name type="scientific">Neobacillus citreus</name>
    <dbReference type="NCBI Taxonomy" id="2833578"/>
    <lineage>
        <taxon>Bacteria</taxon>
        <taxon>Bacillati</taxon>
        <taxon>Bacillota</taxon>
        <taxon>Bacilli</taxon>
        <taxon>Bacillales</taxon>
        <taxon>Bacillaceae</taxon>
        <taxon>Neobacillus</taxon>
    </lineage>
</organism>
<protein>
    <submittedName>
        <fullName evidence="1">Uncharacterized protein</fullName>
    </submittedName>
</protein>
<dbReference type="AlphaFoldDB" id="A0A942SY12"/>
<proteinExistence type="predicted"/>
<accession>A0A942SY12</accession>
<dbReference type="EMBL" id="JAGYPE010000002">
    <property type="protein sequence ID" value="MBS4181788.1"/>
    <property type="molecule type" value="Genomic_DNA"/>
</dbReference>
<sequence>MTLTAVLPTVRASIPDPFDPGVWPAHTAVGVDDVFVAGVSMVRLAAVAETPCVHSAEQAPPRWRPRTWVPADVSVVVTTVVSVRRPRPGVVLLGVDAVLPTGAVLEEARLVGRVSTAPSARVHLLPAAGATGVSVGSADEPFRRFPAPLPSDVREGDLLCVPCPVVVRHRDLVHSDS</sequence>
<evidence type="ECO:0000313" key="1">
    <source>
        <dbReference type="EMBL" id="MBS4181788.1"/>
    </source>
</evidence>